<evidence type="ECO:0000256" key="5">
    <source>
        <dbReference type="ARBA" id="ARBA00023136"/>
    </source>
</evidence>
<dbReference type="RefSeq" id="XP_032049167.1">
    <property type="nucleotide sequence ID" value="XM_032193276.1"/>
</dbReference>
<gene>
    <name evidence="16" type="primary">MUC4</name>
</gene>
<dbReference type="InterPro" id="IPR056619">
    <property type="entry name" value="C8-3_MUC4"/>
</dbReference>
<dbReference type="Proteomes" id="UP000504639">
    <property type="component" value="Chromosome 9"/>
</dbReference>
<keyword evidence="5 9" id="KW-0472">Membrane</keyword>
<dbReference type="GeneID" id="116492507"/>
<feature type="domain" description="AMOP" evidence="12">
    <location>
        <begin position="727"/>
        <end position="869"/>
    </location>
</feature>
<dbReference type="PANTHER" id="PTHR13802">
    <property type="entry name" value="MUCIN 4-RELATED"/>
    <property type="match status" value="1"/>
</dbReference>
<keyword evidence="6 7" id="KW-1015">Disulfide bond</keyword>
<feature type="domain" description="EGF-like" evidence="11">
    <location>
        <begin position="1348"/>
        <end position="1386"/>
    </location>
</feature>
<dbReference type="GO" id="GO:0005509">
    <property type="term" value="F:calcium ion binding"/>
    <property type="evidence" value="ECO:0007669"/>
    <property type="project" value="InterPro"/>
</dbReference>
<evidence type="ECO:0000256" key="3">
    <source>
        <dbReference type="ARBA" id="ARBA00022692"/>
    </source>
</evidence>
<keyword evidence="15" id="KW-1185">Reference proteome</keyword>
<feature type="disulfide bond" evidence="7">
    <location>
        <begin position="1357"/>
        <end position="1374"/>
    </location>
</feature>
<dbReference type="InterPro" id="IPR051495">
    <property type="entry name" value="Epithelial_Barrier/Signaling"/>
</dbReference>
<dbReference type="SMART" id="SM00179">
    <property type="entry name" value="EGF_CA"/>
    <property type="match status" value="1"/>
</dbReference>
<dbReference type="SUPFAM" id="SSF57196">
    <property type="entry name" value="EGF/Laminin"/>
    <property type="match status" value="1"/>
</dbReference>
<dbReference type="PROSITE" id="PS01186">
    <property type="entry name" value="EGF_2"/>
    <property type="match status" value="1"/>
</dbReference>
<feature type="chain" id="PRO_5026849118" evidence="10">
    <location>
        <begin position="24"/>
        <end position="1688"/>
    </location>
</feature>
<dbReference type="PROSITE" id="PS00010">
    <property type="entry name" value="ASX_HYDROXYL"/>
    <property type="match status" value="1"/>
</dbReference>
<dbReference type="InParanoid" id="A0A6J3DHZ7"/>
<dbReference type="InterPro" id="IPR001881">
    <property type="entry name" value="EGF-like_Ca-bd_dom"/>
</dbReference>
<dbReference type="InterPro" id="IPR001846">
    <property type="entry name" value="VWF_type-D"/>
</dbReference>
<dbReference type="InterPro" id="IPR049883">
    <property type="entry name" value="NOTCH1_EGF-like"/>
</dbReference>
<evidence type="ECO:0000256" key="10">
    <source>
        <dbReference type="SAM" id="SignalP"/>
    </source>
</evidence>
<proteinExistence type="predicted"/>
<feature type="compositionally biased region" description="Polar residues" evidence="8">
    <location>
        <begin position="119"/>
        <end position="132"/>
    </location>
</feature>
<name>A0A6J3DHZ7_AYTFU</name>
<feature type="compositionally biased region" description="Low complexity" evidence="8">
    <location>
        <begin position="429"/>
        <end position="456"/>
    </location>
</feature>
<dbReference type="Pfam" id="PF00094">
    <property type="entry name" value="VWD"/>
    <property type="match status" value="1"/>
</dbReference>
<feature type="region of interest" description="Disordered" evidence="8">
    <location>
        <begin position="119"/>
        <end position="144"/>
    </location>
</feature>
<dbReference type="PROSITE" id="PS51220">
    <property type="entry name" value="NIDO"/>
    <property type="match status" value="1"/>
</dbReference>
<dbReference type="Pfam" id="PF23263">
    <property type="entry name" value="C8-3_MUC4"/>
    <property type="match status" value="1"/>
</dbReference>
<feature type="transmembrane region" description="Helical" evidence="9">
    <location>
        <begin position="1589"/>
        <end position="1617"/>
    </location>
</feature>
<evidence type="ECO:0000256" key="7">
    <source>
        <dbReference type="PROSITE-ProRule" id="PRU00076"/>
    </source>
</evidence>
<dbReference type="PROSITE" id="PS00022">
    <property type="entry name" value="EGF_1"/>
    <property type="match status" value="1"/>
</dbReference>
<dbReference type="GO" id="GO:0005176">
    <property type="term" value="F:ErbB-2 class receptor binding"/>
    <property type="evidence" value="ECO:0007669"/>
    <property type="project" value="TreeGrafter"/>
</dbReference>
<feature type="signal peptide" evidence="10">
    <location>
        <begin position="1"/>
        <end position="23"/>
    </location>
</feature>
<evidence type="ECO:0000313" key="15">
    <source>
        <dbReference type="Proteomes" id="UP000504639"/>
    </source>
</evidence>
<evidence type="ECO:0000259" key="13">
    <source>
        <dbReference type="PROSITE" id="PS51220"/>
    </source>
</evidence>
<feature type="compositionally biased region" description="Low complexity" evidence="8">
    <location>
        <begin position="223"/>
        <end position="252"/>
    </location>
</feature>
<feature type="domain" description="EGF-like" evidence="11">
    <location>
        <begin position="1544"/>
        <end position="1583"/>
    </location>
</feature>
<dbReference type="SMART" id="SM00181">
    <property type="entry name" value="EGF"/>
    <property type="match status" value="5"/>
</dbReference>
<dbReference type="SMART" id="SM00539">
    <property type="entry name" value="NIDO"/>
    <property type="match status" value="1"/>
</dbReference>
<organism evidence="15 16">
    <name type="scientific">Aythya fuligula</name>
    <name type="common">Tufted duck</name>
    <name type="synonym">Anas fuligula</name>
    <dbReference type="NCBI Taxonomy" id="219594"/>
    <lineage>
        <taxon>Eukaryota</taxon>
        <taxon>Metazoa</taxon>
        <taxon>Chordata</taxon>
        <taxon>Craniata</taxon>
        <taxon>Vertebrata</taxon>
        <taxon>Euteleostomi</taxon>
        <taxon>Archelosauria</taxon>
        <taxon>Archosauria</taxon>
        <taxon>Dinosauria</taxon>
        <taxon>Saurischia</taxon>
        <taxon>Theropoda</taxon>
        <taxon>Coelurosauria</taxon>
        <taxon>Aves</taxon>
        <taxon>Neognathae</taxon>
        <taxon>Galloanserae</taxon>
        <taxon>Anseriformes</taxon>
        <taxon>Anatidae</taxon>
        <taxon>Aythyinae</taxon>
        <taxon>Aythya</taxon>
    </lineage>
</organism>
<dbReference type="SMART" id="SM00723">
    <property type="entry name" value="AMOP"/>
    <property type="match status" value="1"/>
</dbReference>
<keyword evidence="2 7" id="KW-0245">EGF-like domain</keyword>
<feature type="region of interest" description="Disordered" evidence="8">
    <location>
        <begin position="402"/>
        <end position="488"/>
    </location>
</feature>
<feature type="compositionally biased region" description="Polar residues" evidence="8">
    <location>
        <begin position="462"/>
        <end position="478"/>
    </location>
</feature>
<accession>A0A6J3DHZ7</accession>
<comment type="subcellular location">
    <subcellularLocation>
        <location evidence="1">Membrane</location>
    </subcellularLocation>
</comment>
<evidence type="ECO:0000256" key="8">
    <source>
        <dbReference type="SAM" id="MobiDB-lite"/>
    </source>
</evidence>
<dbReference type="GO" id="GO:0016020">
    <property type="term" value="C:membrane"/>
    <property type="evidence" value="ECO:0007669"/>
    <property type="project" value="UniProtKB-SubCell"/>
</dbReference>
<evidence type="ECO:0000256" key="9">
    <source>
        <dbReference type="SAM" id="Phobius"/>
    </source>
</evidence>
<reference evidence="16" key="1">
    <citation type="submission" date="2025-08" db="UniProtKB">
        <authorList>
            <consortium name="RefSeq"/>
        </authorList>
    </citation>
    <scope>IDENTIFICATION</scope>
    <source>
        <tissue evidence="16">Lung</tissue>
    </source>
</reference>
<feature type="region of interest" description="Disordered" evidence="8">
    <location>
        <begin position="768"/>
        <end position="802"/>
    </location>
</feature>
<feature type="region of interest" description="Disordered" evidence="8">
    <location>
        <begin position="310"/>
        <end position="364"/>
    </location>
</feature>
<feature type="domain" description="NIDO" evidence="13">
    <location>
        <begin position="571"/>
        <end position="726"/>
    </location>
</feature>
<dbReference type="PROSITE" id="PS01187">
    <property type="entry name" value="EGF_CA"/>
    <property type="match status" value="1"/>
</dbReference>
<dbReference type="InterPro" id="IPR005533">
    <property type="entry name" value="AMOP_dom"/>
</dbReference>
<dbReference type="InterPro" id="IPR000742">
    <property type="entry name" value="EGF"/>
</dbReference>
<feature type="compositionally biased region" description="Low complexity" evidence="8">
    <location>
        <begin position="258"/>
        <end position="272"/>
    </location>
</feature>
<feature type="region of interest" description="Disordered" evidence="8">
    <location>
        <begin position="157"/>
        <end position="286"/>
    </location>
</feature>
<dbReference type="InterPro" id="IPR003886">
    <property type="entry name" value="NIDO_dom"/>
</dbReference>
<dbReference type="InterPro" id="IPR018097">
    <property type="entry name" value="EGF_Ca-bd_CS"/>
</dbReference>
<sequence length="1688" mass="177388">MGCRWPLWSWGLWVLLVPSGTSTAPEQILEVSRGLENIAGEPIPGTTVPVEQGTVPMALTGHVPAPGGGLSPPVPLVLAAQPELGTKASSSATSRASDAHELAQPYGAVTAEGTLGTAWSTVPSPAAHSTGTSPPAISESPAEPHATTMLLSQKATPELDTATSPPATAASVSPASPGDTTRSVEPPAALGGPVTDPTAPAATGGPLQTATEGSRTPPPAAPPGASSAASTFPPATAGVSEAAGPGTPAPGTAGAGLLGSNPATRPRATTRAPGPPATALDVTNTEHVPTVPFPALGKAELVATAALHTEATPRDTGQVPSTAPAVSLPGGGLSPGLSSPVPRIPTAQVDGDRSPPASPSVATSLSLVDGAKTTPSLQDTVEPDVSVSPPVLGDTTLAVVASSATSSTRSPSVTHKVPTSPGRVTSHDASPVFAAVPSVAGGTPPAATSPSGTAPALGTQRGPATTPRNPAHTTSSHGHPSPKTKLGPAVSLYPFGTEGGDRECVQRAVDFNSPLFKPEIGFPFGKALRDSLYFTDNGQIIFPPTDNVVPSNPNPPTRGFSGHEALPMVAVFWEDADFSWGIGTTWYQEYLTLGSTRDPLVRDVEAKIEKYLKIPYTARWTLKVTWEKAPAYPSQQDDAQTSTYQAVLSTDGNQSFALLLYQDGAMRWDYAGLAAGNVLIGFSSGDGYARNNELTQQPPAVRYRPDQHRSPGTDVRGLWLYRLDSRGRVNYRLRCLAWLEAQPAPNTWSTELPPCPCSRPQAELDPRYRRSRGAERGAEPPPAAGVAATPRDVSDPADSTVRVLRTASPSRAGAGVRCVYRGTSLLEGWQERAWRPPTRATADEELEAFEWCCRRVGKPRFCSRFAEKRPRTGCEGYLPPTPASAFGDPHITTLDGLSYTFNGLGDFVLLLAGDAWSSFVLQGRTARTGTAQATNFVAFAAQYISSTTTTVEWALGSQGDIQVLLNNQTIQFAYSQDLGAEVHYSPGVLLVNSSSVTATFDGTVSVSISASAGLLSVVCSLPDRYRNTTKGLLGVWDNNPADDFQMPNGTSIPVNSSEEEIFSYGMTWAVGEHSLFAQPLAAPEKNFTPIFLSRLRQEKESQYQQAASRCHGSKECIYDTLSTGDVTLGLATQSLVEDFQEKKTALNTFPPVIVGDPSLTAFRTQRVTRQYRAEGPGALFVPHISPELNISENGTLTWEPRGTAPLSITLQAVGSQHLAALLQLSFTLCSCRTSRECDYNDTATVNSSSLQLAACRCEDGFSGPFCQHPPDPCAQGCFPGVGCDPLTGCGPCPPGLTGDGRHCSDIDECAQGMACPGNGTCTNTVGSYSCSCPDGAEGEGPGCGTACGSHSCPEGFCSNGGRCHLHPSSCAPTCLCPLAFTDQRCLVAGGDFQPPASPDLPRRSVRLQVRALQNATAGEVNASVSAILGSLEVKAFQGNTNITRLRAAAGFAFAVVAEFAYGSSGSVIQFLNEELLGAIASAFNEQRGWRDAGTDLLFEHLHLDNVTDVVKLTVAELRHYFSCALYGYEGYQLDYMGTTGFLCISPCKKGYCQHGGQCQHLPEGPTCSCTPFSIFSPAGARCEQLAVSLAAFLGILLGALALLCLLLAAACLALHLCRRHREPWGTKDTFWRPRPFSSLTKAAERAESTRSHGSGRLWEPRLQAIDPSVQIRIKRPQVRAPSQPALQP</sequence>
<dbReference type="InterPro" id="IPR000152">
    <property type="entry name" value="EGF-type_Asp/Asn_hydroxyl_site"/>
</dbReference>
<evidence type="ECO:0000259" key="14">
    <source>
        <dbReference type="PROSITE" id="PS51233"/>
    </source>
</evidence>
<dbReference type="Pfam" id="PF07645">
    <property type="entry name" value="EGF_CA"/>
    <property type="match status" value="1"/>
</dbReference>
<dbReference type="PROSITE" id="PS51233">
    <property type="entry name" value="VWFD"/>
    <property type="match status" value="1"/>
</dbReference>
<feature type="compositionally biased region" description="Low complexity" evidence="8">
    <location>
        <begin position="402"/>
        <end position="414"/>
    </location>
</feature>
<comment type="caution">
    <text evidence="7">Lacks conserved residue(s) required for the propagation of feature annotation.</text>
</comment>
<dbReference type="SMART" id="SM00216">
    <property type="entry name" value="VWD"/>
    <property type="match status" value="1"/>
</dbReference>
<feature type="domain" description="VWFD" evidence="14">
    <location>
        <begin position="881"/>
        <end position="1078"/>
    </location>
</feature>
<dbReference type="Gene3D" id="2.10.25.10">
    <property type="entry name" value="Laminin"/>
    <property type="match status" value="1"/>
</dbReference>
<protein>
    <submittedName>
        <fullName evidence="16">Mucin-4</fullName>
    </submittedName>
</protein>
<dbReference type="KEGG" id="aful:116492507"/>
<dbReference type="GO" id="GO:0007160">
    <property type="term" value="P:cell-matrix adhesion"/>
    <property type="evidence" value="ECO:0007669"/>
    <property type="project" value="InterPro"/>
</dbReference>
<dbReference type="CDD" id="cd00054">
    <property type="entry name" value="EGF_CA"/>
    <property type="match status" value="1"/>
</dbReference>
<dbReference type="PANTHER" id="PTHR13802:SF52">
    <property type="entry name" value="MUCIN-4"/>
    <property type="match status" value="1"/>
</dbReference>
<dbReference type="PROSITE" id="PS50856">
    <property type="entry name" value="AMOP"/>
    <property type="match status" value="1"/>
</dbReference>
<evidence type="ECO:0000259" key="11">
    <source>
        <dbReference type="PROSITE" id="PS50026"/>
    </source>
</evidence>
<evidence type="ECO:0000256" key="2">
    <source>
        <dbReference type="ARBA" id="ARBA00022536"/>
    </source>
</evidence>
<feature type="disulfide bond" evidence="7">
    <location>
        <begin position="1376"/>
        <end position="1385"/>
    </location>
</feature>
<evidence type="ECO:0000256" key="1">
    <source>
        <dbReference type="ARBA" id="ARBA00004370"/>
    </source>
</evidence>
<evidence type="ECO:0000256" key="6">
    <source>
        <dbReference type="ARBA" id="ARBA00023157"/>
    </source>
</evidence>
<keyword evidence="3 9" id="KW-0812">Transmembrane</keyword>
<feature type="domain" description="EGF-like" evidence="11">
    <location>
        <begin position="1305"/>
        <end position="1344"/>
    </location>
</feature>
<dbReference type="CTD" id="4585"/>
<keyword evidence="4 9" id="KW-1133">Transmembrane helix</keyword>
<feature type="compositionally biased region" description="Low complexity" evidence="8">
    <location>
        <begin position="161"/>
        <end position="177"/>
    </location>
</feature>
<feature type="compositionally biased region" description="Low complexity" evidence="8">
    <location>
        <begin position="133"/>
        <end position="144"/>
    </location>
</feature>
<evidence type="ECO:0000259" key="12">
    <source>
        <dbReference type="PROSITE" id="PS50856"/>
    </source>
</evidence>
<evidence type="ECO:0000313" key="16">
    <source>
        <dbReference type="RefSeq" id="XP_032049167.1"/>
    </source>
</evidence>
<evidence type="ECO:0000256" key="4">
    <source>
        <dbReference type="ARBA" id="ARBA00022989"/>
    </source>
</evidence>
<dbReference type="PROSITE" id="PS50026">
    <property type="entry name" value="EGF_3"/>
    <property type="match status" value="3"/>
</dbReference>
<feature type="compositionally biased region" description="Basic and acidic residues" evidence="8">
    <location>
        <begin position="768"/>
        <end position="778"/>
    </location>
</feature>
<dbReference type="Pfam" id="PF06119">
    <property type="entry name" value="NIDO"/>
    <property type="match status" value="1"/>
</dbReference>
<keyword evidence="10" id="KW-0732">Signal</keyword>